<dbReference type="OrthoDB" id="1606438at2759"/>
<protein>
    <submittedName>
        <fullName evidence="5">S-adenosyl-L-methionine-dependent methyltransferase</fullName>
    </submittedName>
</protein>
<evidence type="ECO:0000259" key="4">
    <source>
        <dbReference type="Pfam" id="PF00891"/>
    </source>
</evidence>
<sequence length="456" mass="49464">MRPEIRQLWHSWNRMRAASKATPAMPPSELTTATMPPSELTTLASRISALTTELTTLLTAANAPSPSLTSLTAPETYPPDEAAQATRLALIDAATQLRDLAIGPAEWWKMAALTCTDDLMLLTVFTETALWTAVPLSGPGISHASLSAKTGIPPRLLARLLRHAMTLGLFTSTNAELITHTPLSATVCRNEGIRSFLGHCTDEVARGIPFATAVAREEGEGPKVGRTVVARALWPGCGDEVGFWKFLEEEPWRVERFGRAMRGMGVSMASLVEGFAWGGLGEGLVVDVGGSLGHVSCAIAAVNPDLKFVVQDVPKLAAEFESVRPVEFRDRVSFQAHDFFAEQPVRGADVYLFKHILHDWADAYALRIIRALVPALKTGARIVVFDAVLPPRGVLPNHAERLVTALDLQMWMVLGARERSAEMWRELFSAADSRLSVVGIKLVDGGMGIVEVEFKG</sequence>
<name>A0A6G1I1M2_9PEZI</name>
<dbReference type="InterPro" id="IPR001077">
    <property type="entry name" value="COMT_C"/>
</dbReference>
<dbReference type="InterPro" id="IPR029063">
    <property type="entry name" value="SAM-dependent_MTases_sf"/>
</dbReference>
<evidence type="ECO:0000256" key="2">
    <source>
        <dbReference type="ARBA" id="ARBA00022679"/>
    </source>
</evidence>
<dbReference type="SUPFAM" id="SSF46785">
    <property type="entry name" value="Winged helix' DNA-binding domain"/>
    <property type="match status" value="1"/>
</dbReference>
<keyword evidence="6" id="KW-1185">Reference proteome</keyword>
<keyword evidence="2 5" id="KW-0808">Transferase</keyword>
<reference evidence="5" key="1">
    <citation type="journal article" date="2020" name="Stud. Mycol.">
        <title>101 Dothideomycetes genomes: a test case for predicting lifestyles and emergence of pathogens.</title>
        <authorList>
            <person name="Haridas S."/>
            <person name="Albert R."/>
            <person name="Binder M."/>
            <person name="Bloem J."/>
            <person name="Labutti K."/>
            <person name="Salamov A."/>
            <person name="Andreopoulos B."/>
            <person name="Baker S."/>
            <person name="Barry K."/>
            <person name="Bills G."/>
            <person name="Bluhm B."/>
            <person name="Cannon C."/>
            <person name="Castanera R."/>
            <person name="Culley D."/>
            <person name="Daum C."/>
            <person name="Ezra D."/>
            <person name="Gonzalez J."/>
            <person name="Henrissat B."/>
            <person name="Kuo A."/>
            <person name="Liang C."/>
            <person name="Lipzen A."/>
            <person name="Lutzoni F."/>
            <person name="Magnuson J."/>
            <person name="Mondo S."/>
            <person name="Nolan M."/>
            <person name="Ohm R."/>
            <person name="Pangilinan J."/>
            <person name="Park H.-J."/>
            <person name="Ramirez L."/>
            <person name="Alfaro M."/>
            <person name="Sun H."/>
            <person name="Tritt A."/>
            <person name="Yoshinaga Y."/>
            <person name="Zwiers L.-H."/>
            <person name="Turgeon B."/>
            <person name="Goodwin S."/>
            <person name="Spatafora J."/>
            <person name="Crous P."/>
            <person name="Grigoriev I."/>
        </authorList>
    </citation>
    <scope>NUCLEOTIDE SEQUENCE</scope>
    <source>
        <strain evidence="5">CBS 262.69</strain>
    </source>
</reference>
<proteinExistence type="predicted"/>
<dbReference type="GO" id="GO:0032259">
    <property type="term" value="P:methylation"/>
    <property type="evidence" value="ECO:0007669"/>
    <property type="project" value="UniProtKB-KW"/>
</dbReference>
<dbReference type="PANTHER" id="PTHR43712:SF16">
    <property type="entry name" value="O-METHYLTRANSFERASE ELCB"/>
    <property type="match status" value="1"/>
</dbReference>
<keyword evidence="3" id="KW-0949">S-adenosyl-L-methionine</keyword>
<evidence type="ECO:0000256" key="1">
    <source>
        <dbReference type="ARBA" id="ARBA00022603"/>
    </source>
</evidence>
<dbReference type="InterPro" id="IPR016461">
    <property type="entry name" value="COMT-like"/>
</dbReference>
<dbReference type="GO" id="GO:0008171">
    <property type="term" value="F:O-methyltransferase activity"/>
    <property type="evidence" value="ECO:0007669"/>
    <property type="project" value="InterPro"/>
</dbReference>
<dbReference type="PROSITE" id="PS51683">
    <property type="entry name" value="SAM_OMT_II"/>
    <property type="match status" value="1"/>
</dbReference>
<dbReference type="Pfam" id="PF00891">
    <property type="entry name" value="Methyltransf_2"/>
    <property type="match status" value="1"/>
</dbReference>
<evidence type="ECO:0000313" key="6">
    <source>
        <dbReference type="Proteomes" id="UP000799640"/>
    </source>
</evidence>
<accession>A0A6G1I1M2</accession>
<dbReference type="Gene3D" id="3.40.50.150">
    <property type="entry name" value="Vaccinia Virus protein VP39"/>
    <property type="match status" value="1"/>
</dbReference>
<evidence type="ECO:0000256" key="3">
    <source>
        <dbReference type="ARBA" id="ARBA00022691"/>
    </source>
</evidence>
<dbReference type="Gene3D" id="1.10.10.10">
    <property type="entry name" value="Winged helix-like DNA-binding domain superfamily/Winged helix DNA-binding domain"/>
    <property type="match status" value="1"/>
</dbReference>
<evidence type="ECO:0000313" key="5">
    <source>
        <dbReference type="EMBL" id="KAF2402081.1"/>
    </source>
</evidence>
<dbReference type="EMBL" id="ML996692">
    <property type="protein sequence ID" value="KAF2402081.1"/>
    <property type="molecule type" value="Genomic_DNA"/>
</dbReference>
<dbReference type="AlphaFoldDB" id="A0A6G1I1M2"/>
<dbReference type="InterPro" id="IPR036390">
    <property type="entry name" value="WH_DNA-bd_sf"/>
</dbReference>
<dbReference type="PANTHER" id="PTHR43712">
    <property type="entry name" value="PUTATIVE (AFU_ORTHOLOGUE AFUA_4G14580)-RELATED"/>
    <property type="match status" value="1"/>
</dbReference>
<keyword evidence="1 5" id="KW-0489">Methyltransferase</keyword>
<dbReference type="SUPFAM" id="SSF53335">
    <property type="entry name" value="S-adenosyl-L-methionine-dependent methyltransferases"/>
    <property type="match status" value="1"/>
</dbReference>
<organism evidence="5 6">
    <name type="scientific">Trichodelitschia bisporula</name>
    <dbReference type="NCBI Taxonomy" id="703511"/>
    <lineage>
        <taxon>Eukaryota</taxon>
        <taxon>Fungi</taxon>
        <taxon>Dikarya</taxon>
        <taxon>Ascomycota</taxon>
        <taxon>Pezizomycotina</taxon>
        <taxon>Dothideomycetes</taxon>
        <taxon>Dothideomycetes incertae sedis</taxon>
        <taxon>Phaeotrichales</taxon>
        <taxon>Phaeotrichaceae</taxon>
        <taxon>Trichodelitschia</taxon>
    </lineage>
</organism>
<feature type="domain" description="O-methyltransferase C-terminal" evidence="4">
    <location>
        <begin position="257"/>
        <end position="431"/>
    </location>
</feature>
<dbReference type="Proteomes" id="UP000799640">
    <property type="component" value="Unassembled WGS sequence"/>
</dbReference>
<dbReference type="InterPro" id="IPR036388">
    <property type="entry name" value="WH-like_DNA-bd_sf"/>
</dbReference>
<gene>
    <name evidence="5" type="ORF">EJ06DRAFT_508407</name>
</gene>